<protein>
    <submittedName>
        <fullName evidence="2">Uncharacterized protein</fullName>
    </submittedName>
</protein>
<evidence type="ECO:0000313" key="2">
    <source>
        <dbReference type="WBParaSite" id="PDA_v2.g18588.t1"/>
    </source>
</evidence>
<sequence length="284" mass="33652">MPSSKELFFKGPYLRQNWSLPDSIIYSITKNPSNSKAWQKLIQSCKYFFFKNPNFVIRKLSFHCNGKWEISLNKVKIQFSGFTNISCKFWLTYKFDICSCNSTPETVSSLISRLYRCDVKKLILDEQNISFNEFLFLTSNVENIKLRHVIVKNEEGSIVPLEKLVKVLPKIKEFEFYDNFNSSCISKNTVKKLLEISHFSKINEFALFNIPESIDIKEFWNYIKKNKFTKFTFYFQETISEGYKNRVDEIIEAESHDYKIPKINFKTISGEKWEKMVSLLDKHK</sequence>
<dbReference type="Proteomes" id="UP000887578">
    <property type="component" value="Unplaced"/>
</dbReference>
<dbReference type="AlphaFoldDB" id="A0A914PUS2"/>
<evidence type="ECO:0000313" key="1">
    <source>
        <dbReference type="Proteomes" id="UP000887578"/>
    </source>
</evidence>
<organism evidence="1 2">
    <name type="scientific">Panagrolaimus davidi</name>
    <dbReference type="NCBI Taxonomy" id="227884"/>
    <lineage>
        <taxon>Eukaryota</taxon>
        <taxon>Metazoa</taxon>
        <taxon>Ecdysozoa</taxon>
        <taxon>Nematoda</taxon>
        <taxon>Chromadorea</taxon>
        <taxon>Rhabditida</taxon>
        <taxon>Tylenchina</taxon>
        <taxon>Panagrolaimomorpha</taxon>
        <taxon>Panagrolaimoidea</taxon>
        <taxon>Panagrolaimidae</taxon>
        <taxon>Panagrolaimus</taxon>
    </lineage>
</organism>
<reference evidence="2" key="1">
    <citation type="submission" date="2022-11" db="UniProtKB">
        <authorList>
            <consortium name="WormBaseParasite"/>
        </authorList>
    </citation>
    <scope>IDENTIFICATION</scope>
</reference>
<name>A0A914PUS2_9BILA</name>
<dbReference type="WBParaSite" id="PDA_v2.g18588.t1">
    <property type="protein sequence ID" value="PDA_v2.g18588.t1"/>
    <property type="gene ID" value="PDA_v2.g18588"/>
</dbReference>
<keyword evidence="1" id="KW-1185">Reference proteome</keyword>
<proteinExistence type="predicted"/>
<accession>A0A914PUS2</accession>